<dbReference type="Proteomes" id="UP001294412">
    <property type="component" value="Unassembled WGS sequence"/>
</dbReference>
<evidence type="ECO:0000313" key="2">
    <source>
        <dbReference type="EMBL" id="MDY8109772.1"/>
    </source>
</evidence>
<name>A0ABU5I332_9HYPH</name>
<gene>
    <name evidence="2" type="ORF">U0C82_11540</name>
</gene>
<feature type="region of interest" description="Disordered" evidence="1">
    <location>
        <begin position="110"/>
        <end position="129"/>
    </location>
</feature>
<comment type="caution">
    <text evidence="2">The sequence shown here is derived from an EMBL/GenBank/DDBJ whole genome shotgun (WGS) entry which is preliminary data.</text>
</comment>
<proteinExistence type="predicted"/>
<reference evidence="2 3" key="1">
    <citation type="submission" date="2023-12" db="EMBL/GenBank/DDBJ databases">
        <title>Description of Novel Strain Fulvimarina sp. 2208YS6-2-32 isolated from Uroteuthis (Photololigo) edulis.</title>
        <authorList>
            <person name="Park J.-S."/>
        </authorList>
    </citation>
    <scope>NUCLEOTIDE SEQUENCE [LARGE SCALE GENOMIC DNA]</scope>
    <source>
        <strain evidence="2 3">2208YS6-2-32</strain>
    </source>
</reference>
<evidence type="ECO:0000256" key="1">
    <source>
        <dbReference type="SAM" id="MobiDB-lite"/>
    </source>
</evidence>
<sequence length="129" mass="14264">MSHGHSASHGQERAENRMGMVATNGRFILSLSRLVCSLYPSIADRREQRSTVKGMGAMQDGQDDNSVAALRYVREMLPQLKKIVGMPHGTVLPHLLDMARMEVEFEIERRTKPLAGTADQSSSETDPSP</sequence>
<keyword evidence="3" id="KW-1185">Reference proteome</keyword>
<feature type="compositionally biased region" description="Polar residues" evidence="1">
    <location>
        <begin position="118"/>
        <end position="129"/>
    </location>
</feature>
<evidence type="ECO:0000313" key="3">
    <source>
        <dbReference type="Proteomes" id="UP001294412"/>
    </source>
</evidence>
<accession>A0ABU5I332</accession>
<protein>
    <submittedName>
        <fullName evidence="2">Uncharacterized protein</fullName>
    </submittedName>
</protein>
<dbReference type="EMBL" id="JAXLPB010000003">
    <property type="protein sequence ID" value="MDY8109772.1"/>
    <property type="molecule type" value="Genomic_DNA"/>
</dbReference>
<organism evidence="2 3">
    <name type="scientific">Fulvimarina uroteuthidis</name>
    <dbReference type="NCBI Taxonomy" id="3098149"/>
    <lineage>
        <taxon>Bacteria</taxon>
        <taxon>Pseudomonadati</taxon>
        <taxon>Pseudomonadota</taxon>
        <taxon>Alphaproteobacteria</taxon>
        <taxon>Hyphomicrobiales</taxon>
        <taxon>Aurantimonadaceae</taxon>
        <taxon>Fulvimarina</taxon>
    </lineage>
</organism>